<sequence>MRTPTITLSIILAAVFMATAVQKLVGERKTRERMDHLGVSAGLTRVIGVLELAAVVGLLVGLFWPLAGLAAAVGLVPLMIGAAGYHLRARDPFAVTVMPIAFGLAAAALAVLHVLQR</sequence>
<dbReference type="PATRIC" id="fig|47853.6.peg.2392"/>
<dbReference type="GeneID" id="301304712"/>
<feature type="transmembrane region" description="Helical" evidence="5">
    <location>
        <begin position="93"/>
        <end position="115"/>
    </location>
</feature>
<dbReference type="Proteomes" id="UP000032254">
    <property type="component" value="Unassembled WGS sequence"/>
</dbReference>
<evidence type="ECO:0000256" key="1">
    <source>
        <dbReference type="ARBA" id="ARBA00004141"/>
    </source>
</evidence>
<accession>A0A1C4XRQ4</accession>
<dbReference type="InterPro" id="IPR032808">
    <property type="entry name" value="DoxX"/>
</dbReference>
<evidence type="ECO:0000256" key="4">
    <source>
        <dbReference type="ARBA" id="ARBA00023136"/>
    </source>
</evidence>
<dbReference type="Proteomes" id="UP000199375">
    <property type="component" value="Unassembled WGS sequence"/>
</dbReference>
<proteinExistence type="predicted"/>
<protein>
    <submittedName>
        <fullName evidence="6">DoxX family protein</fullName>
    </submittedName>
    <submittedName>
        <fullName evidence="7">DoxX-like family protein</fullName>
    </submittedName>
</protein>
<keyword evidence="8" id="KW-1185">Reference proteome</keyword>
<accession>A0A0D0X4S7</accession>
<evidence type="ECO:0000313" key="8">
    <source>
        <dbReference type="Proteomes" id="UP000032254"/>
    </source>
</evidence>
<dbReference type="EMBL" id="FMCW01000029">
    <property type="protein sequence ID" value="SCF11144.1"/>
    <property type="molecule type" value="Genomic_DNA"/>
</dbReference>
<evidence type="ECO:0000313" key="7">
    <source>
        <dbReference type="EMBL" id="SCF11144.1"/>
    </source>
</evidence>
<feature type="transmembrane region" description="Helical" evidence="5">
    <location>
        <begin position="37"/>
        <end position="60"/>
    </location>
</feature>
<keyword evidence="2 5" id="KW-0812">Transmembrane</keyword>
<keyword evidence="4 5" id="KW-0472">Membrane</keyword>
<comment type="subcellular location">
    <subcellularLocation>
        <location evidence="1">Membrane</location>
        <topology evidence="1">Multi-pass membrane protein</topology>
    </subcellularLocation>
</comment>
<dbReference type="OrthoDB" id="3700080at2"/>
<reference evidence="7 9" key="2">
    <citation type="submission" date="2016-06" db="EMBL/GenBank/DDBJ databases">
        <authorList>
            <person name="Kjaerup R.B."/>
            <person name="Dalgaard T.S."/>
            <person name="Juul-Madsen H.R."/>
        </authorList>
    </citation>
    <scope>NUCLEOTIDE SEQUENCE [LARGE SCALE GENOMIC DNA]</scope>
    <source>
        <strain evidence="7 9">DSM 45626</strain>
    </source>
</reference>
<dbReference type="GO" id="GO:0016020">
    <property type="term" value="C:membrane"/>
    <property type="evidence" value="ECO:0007669"/>
    <property type="project" value="UniProtKB-SubCell"/>
</dbReference>
<keyword evidence="3 5" id="KW-1133">Transmembrane helix</keyword>
<dbReference type="Pfam" id="PF13564">
    <property type="entry name" value="DoxX_2"/>
    <property type="match status" value="1"/>
</dbReference>
<evidence type="ECO:0000256" key="2">
    <source>
        <dbReference type="ARBA" id="ARBA00022692"/>
    </source>
</evidence>
<gene>
    <name evidence="7" type="ORF">GA0070558_12913</name>
    <name evidence="6" type="ORF">TK50_11290</name>
</gene>
<reference evidence="6 8" key="1">
    <citation type="submission" date="2015-01" db="EMBL/GenBank/DDBJ databases">
        <title>Sequencing and annotation of Micromonospora carbonacea strain JXNU-1 genome.</title>
        <authorList>
            <person name="Long Z."/>
            <person name="Huang Y."/>
            <person name="Jiang Y."/>
        </authorList>
    </citation>
    <scope>NUCLEOTIDE SEQUENCE [LARGE SCALE GENOMIC DNA]</scope>
    <source>
        <strain evidence="6 8">JXNU-1</strain>
    </source>
</reference>
<evidence type="ECO:0000313" key="9">
    <source>
        <dbReference type="Proteomes" id="UP000199375"/>
    </source>
</evidence>
<evidence type="ECO:0000256" key="5">
    <source>
        <dbReference type="SAM" id="Phobius"/>
    </source>
</evidence>
<feature type="transmembrane region" description="Helical" evidence="5">
    <location>
        <begin position="6"/>
        <end position="25"/>
    </location>
</feature>
<evidence type="ECO:0000313" key="6">
    <source>
        <dbReference type="EMBL" id="KIR65874.1"/>
    </source>
</evidence>
<organism evidence="6 8">
    <name type="scientific">Micromonospora haikouensis</name>
    <dbReference type="NCBI Taxonomy" id="686309"/>
    <lineage>
        <taxon>Bacteria</taxon>
        <taxon>Bacillati</taxon>
        <taxon>Actinomycetota</taxon>
        <taxon>Actinomycetes</taxon>
        <taxon>Micromonosporales</taxon>
        <taxon>Micromonosporaceae</taxon>
        <taxon>Micromonospora</taxon>
    </lineage>
</organism>
<dbReference type="RefSeq" id="WP_077937001.1">
    <property type="nucleotide sequence ID" value="NZ_FMCW01000029.1"/>
</dbReference>
<dbReference type="AlphaFoldDB" id="A0A0D0X4S7"/>
<dbReference type="EMBL" id="JXSX01000001">
    <property type="protein sequence ID" value="KIR65874.1"/>
    <property type="molecule type" value="Genomic_DNA"/>
</dbReference>
<name>A0A0D0X4S7_9ACTN</name>
<evidence type="ECO:0000256" key="3">
    <source>
        <dbReference type="ARBA" id="ARBA00022989"/>
    </source>
</evidence>